<dbReference type="InterPro" id="IPR003593">
    <property type="entry name" value="AAA+_ATPase"/>
</dbReference>
<dbReference type="InterPro" id="IPR003439">
    <property type="entry name" value="ABC_transporter-like_ATP-bd"/>
</dbReference>
<dbReference type="Proteomes" id="UP001501821">
    <property type="component" value="Unassembled WGS sequence"/>
</dbReference>
<feature type="transmembrane region" description="Helical" evidence="7">
    <location>
        <begin position="28"/>
        <end position="51"/>
    </location>
</feature>
<evidence type="ECO:0000256" key="2">
    <source>
        <dbReference type="ARBA" id="ARBA00022692"/>
    </source>
</evidence>
<feature type="transmembrane region" description="Helical" evidence="7">
    <location>
        <begin position="295"/>
        <end position="314"/>
    </location>
</feature>
<keyword evidence="3" id="KW-0547">Nucleotide-binding</keyword>
<evidence type="ECO:0000256" key="5">
    <source>
        <dbReference type="ARBA" id="ARBA00022989"/>
    </source>
</evidence>
<evidence type="ECO:0000313" key="11">
    <source>
        <dbReference type="Proteomes" id="UP001501821"/>
    </source>
</evidence>
<dbReference type="PANTHER" id="PTHR24221:SF654">
    <property type="entry name" value="ATP-BINDING CASSETTE SUB-FAMILY B MEMBER 6"/>
    <property type="match status" value="1"/>
</dbReference>
<dbReference type="PANTHER" id="PTHR24221">
    <property type="entry name" value="ATP-BINDING CASSETTE SUB-FAMILY B"/>
    <property type="match status" value="1"/>
</dbReference>
<dbReference type="InterPro" id="IPR011527">
    <property type="entry name" value="ABC1_TM_dom"/>
</dbReference>
<comment type="subcellular location">
    <subcellularLocation>
        <location evidence="1">Cell membrane</location>
        <topology evidence="1">Multi-pass membrane protein</topology>
    </subcellularLocation>
</comment>
<dbReference type="Gene3D" id="1.20.1560.10">
    <property type="entry name" value="ABC transporter type 1, transmembrane domain"/>
    <property type="match status" value="1"/>
</dbReference>
<dbReference type="SUPFAM" id="SSF90123">
    <property type="entry name" value="ABC transporter transmembrane region"/>
    <property type="match status" value="1"/>
</dbReference>
<organism evidence="10 11">
    <name type="scientific">Nocardioides panacisoli</name>
    <dbReference type="NCBI Taxonomy" id="627624"/>
    <lineage>
        <taxon>Bacteria</taxon>
        <taxon>Bacillati</taxon>
        <taxon>Actinomycetota</taxon>
        <taxon>Actinomycetes</taxon>
        <taxon>Propionibacteriales</taxon>
        <taxon>Nocardioidaceae</taxon>
        <taxon>Nocardioides</taxon>
    </lineage>
</organism>
<dbReference type="SMART" id="SM00382">
    <property type="entry name" value="AAA"/>
    <property type="match status" value="1"/>
</dbReference>
<dbReference type="InterPro" id="IPR027417">
    <property type="entry name" value="P-loop_NTPase"/>
</dbReference>
<dbReference type="GO" id="GO:0005524">
    <property type="term" value="F:ATP binding"/>
    <property type="evidence" value="ECO:0007669"/>
    <property type="project" value="UniProtKB-KW"/>
</dbReference>
<gene>
    <name evidence="10" type="ORF">GCM10022242_25080</name>
</gene>
<accession>A0ABP7IMT5</accession>
<comment type="caution">
    <text evidence="10">The sequence shown here is derived from an EMBL/GenBank/DDBJ whole genome shotgun (WGS) entry which is preliminary data.</text>
</comment>
<feature type="transmembrane region" description="Helical" evidence="7">
    <location>
        <begin position="148"/>
        <end position="167"/>
    </location>
</feature>
<evidence type="ECO:0000256" key="1">
    <source>
        <dbReference type="ARBA" id="ARBA00004651"/>
    </source>
</evidence>
<sequence>MTEQRRSGTGTTLAGFAVLRVAIKREPWIFAASTIGSLLFGALTVADAWVLGWATDHVVLPAFEEGKVRSGLLWAVLGLFVGVAILRAVGIVARRLGAGVMQYRMQAHTRRAVTRQYLSLPMSWHQQHPTGELLSNANSDVEAAWGPIAPLPMAVGTVAMMVIAVVQMLVADLVLAVVGLLVFPLVIATNVVYQRLAQGWATRAQQLRAELSEVAHESFDGAMVVKTLGREPEETARFRVKAEHLRDANVRVGRIRAAFDPTLAALPSLAVLVVLVIGVHRVLSGATVPGDVVTVTYLLTVVSFPIRSIGWLLGEFPRSVVGYRRVDAVLRATGSMEYGDAPAPAGGGGARLEVDRLAYSYVPGRRLLRDVSFDVAPGRTVALVGATASGKSTLTNLLTRLVDVDDGAIRVDGVDVRDLERGALADVLAVVPQTAFLFDDTVRGNVTLGAEVTDDDVWAALRIAQADGFVAALPAGLDTRLGERGTSLSGGQRQRISLARALVRRPRLLVLDDATSAVDPEVEARILAGLRESGTGSTLVVVAYRKATIALADEVLYLADGHVADRGPHEDLVARNPDYARLVNAYESELGDRAELSGEVLPS</sequence>
<evidence type="ECO:0000313" key="10">
    <source>
        <dbReference type="EMBL" id="GAA3822498.1"/>
    </source>
</evidence>
<dbReference type="Pfam" id="PF00005">
    <property type="entry name" value="ABC_tran"/>
    <property type="match status" value="1"/>
</dbReference>
<dbReference type="EMBL" id="BAABAH010000008">
    <property type="protein sequence ID" value="GAA3822498.1"/>
    <property type="molecule type" value="Genomic_DNA"/>
</dbReference>
<evidence type="ECO:0000256" key="6">
    <source>
        <dbReference type="ARBA" id="ARBA00023136"/>
    </source>
</evidence>
<dbReference type="SUPFAM" id="SSF52540">
    <property type="entry name" value="P-loop containing nucleoside triphosphate hydrolases"/>
    <property type="match status" value="1"/>
</dbReference>
<keyword evidence="6 7" id="KW-0472">Membrane</keyword>
<feature type="transmembrane region" description="Helical" evidence="7">
    <location>
        <begin position="71"/>
        <end position="93"/>
    </location>
</feature>
<feature type="transmembrane region" description="Helical" evidence="7">
    <location>
        <begin position="263"/>
        <end position="283"/>
    </location>
</feature>
<dbReference type="PROSITE" id="PS50893">
    <property type="entry name" value="ABC_TRANSPORTER_2"/>
    <property type="match status" value="1"/>
</dbReference>
<keyword evidence="11" id="KW-1185">Reference proteome</keyword>
<feature type="domain" description="ABC transporter" evidence="8">
    <location>
        <begin position="352"/>
        <end position="585"/>
    </location>
</feature>
<dbReference type="Gene3D" id="3.40.50.300">
    <property type="entry name" value="P-loop containing nucleotide triphosphate hydrolases"/>
    <property type="match status" value="1"/>
</dbReference>
<dbReference type="InterPro" id="IPR036640">
    <property type="entry name" value="ABC1_TM_sf"/>
</dbReference>
<name>A0ABP7IMT5_9ACTN</name>
<feature type="domain" description="ABC transmembrane type-1" evidence="9">
    <location>
        <begin position="31"/>
        <end position="318"/>
    </location>
</feature>
<evidence type="ECO:0000256" key="7">
    <source>
        <dbReference type="SAM" id="Phobius"/>
    </source>
</evidence>
<evidence type="ECO:0000256" key="4">
    <source>
        <dbReference type="ARBA" id="ARBA00022840"/>
    </source>
</evidence>
<dbReference type="InterPro" id="IPR017871">
    <property type="entry name" value="ABC_transporter-like_CS"/>
</dbReference>
<dbReference type="InterPro" id="IPR039421">
    <property type="entry name" value="Type_1_exporter"/>
</dbReference>
<evidence type="ECO:0000259" key="9">
    <source>
        <dbReference type="PROSITE" id="PS50929"/>
    </source>
</evidence>
<dbReference type="PROSITE" id="PS50929">
    <property type="entry name" value="ABC_TM1F"/>
    <property type="match status" value="1"/>
</dbReference>
<evidence type="ECO:0000256" key="3">
    <source>
        <dbReference type="ARBA" id="ARBA00022741"/>
    </source>
</evidence>
<reference evidence="11" key="1">
    <citation type="journal article" date="2019" name="Int. J. Syst. Evol. Microbiol.">
        <title>The Global Catalogue of Microorganisms (GCM) 10K type strain sequencing project: providing services to taxonomists for standard genome sequencing and annotation.</title>
        <authorList>
            <consortium name="The Broad Institute Genomics Platform"/>
            <consortium name="The Broad Institute Genome Sequencing Center for Infectious Disease"/>
            <person name="Wu L."/>
            <person name="Ma J."/>
        </authorList>
    </citation>
    <scope>NUCLEOTIDE SEQUENCE [LARGE SCALE GENOMIC DNA]</scope>
    <source>
        <strain evidence="11">JCM 16953</strain>
    </source>
</reference>
<keyword evidence="4 10" id="KW-0067">ATP-binding</keyword>
<keyword evidence="2 7" id="KW-0812">Transmembrane</keyword>
<keyword evidence="5 7" id="KW-1133">Transmembrane helix</keyword>
<dbReference type="RefSeq" id="WP_344775889.1">
    <property type="nucleotide sequence ID" value="NZ_BAABAH010000008.1"/>
</dbReference>
<protein>
    <submittedName>
        <fullName evidence="10">ABC transporter ATP-binding protein</fullName>
    </submittedName>
</protein>
<proteinExistence type="predicted"/>
<evidence type="ECO:0000259" key="8">
    <source>
        <dbReference type="PROSITE" id="PS50893"/>
    </source>
</evidence>
<feature type="transmembrane region" description="Helical" evidence="7">
    <location>
        <begin position="173"/>
        <end position="193"/>
    </location>
</feature>
<dbReference type="Pfam" id="PF00664">
    <property type="entry name" value="ABC_membrane"/>
    <property type="match status" value="1"/>
</dbReference>
<dbReference type="PROSITE" id="PS00211">
    <property type="entry name" value="ABC_TRANSPORTER_1"/>
    <property type="match status" value="1"/>
</dbReference>